<reference evidence="4 5" key="1">
    <citation type="submission" date="2016-10" db="EMBL/GenBank/DDBJ databases">
        <authorList>
            <person name="de Groot N.N."/>
        </authorList>
    </citation>
    <scope>NUCLEOTIDE SEQUENCE [LARGE SCALE GENOMIC DNA]</scope>
    <source>
        <strain evidence="4 5">CGMCC 1.7005</strain>
    </source>
</reference>
<accession>A0A1I6Y1S0</accession>
<keyword evidence="5" id="KW-1185">Reference proteome</keyword>
<dbReference type="SUPFAM" id="SSF143990">
    <property type="entry name" value="YbiA-like"/>
    <property type="match status" value="1"/>
</dbReference>
<comment type="catalytic activity">
    <reaction evidence="2">
        <text>2,5-diamino-6-hydroxy-4-(5-phosphoribosylamino)-pyrimidine + H2O = 2,5,6-triamino-4-hydroxypyrimidine + D-ribose 5-phosphate</text>
        <dbReference type="Rhea" id="RHEA:23436"/>
        <dbReference type="ChEBI" id="CHEBI:15377"/>
        <dbReference type="ChEBI" id="CHEBI:58614"/>
        <dbReference type="ChEBI" id="CHEBI:78346"/>
        <dbReference type="ChEBI" id="CHEBI:137796"/>
    </reaction>
</comment>
<dbReference type="Pfam" id="PF08719">
    <property type="entry name" value="NADAR"/>
    <property type="match status" value="1"/>
</dbReference>
<evidence type="ECO:0000256" key="1">
    <source>
        <dbReference type="ARBA" id="ARBA00000022"/>
    </source>
</evidence>
<protein>
    <recommendedName>
        <fullName evidence="3">NADAR domain-containing protein</fullName>
    </recommendedName>
</protein>
<evidence type="ECO:0000313" key="4">
    <source>
        <dbReference type="EMBL" id="SFT44565.1"/>
    </source>
</evidence>
<organism evidence="4 5">
    <name type="scientific">Lishizhenia tianjinensis</name>
    <dbReference type="NCBI Taxonomy" id="477690"/>
    <lineage>
        <taxon>Bacteria</taxon>
        <taxon>Pseudomonadati</taxon>
        <taxon>Bacteroidota</taxon>
        <taxon>Flavobacteriia</taxon>
        <taxon>Flavobacteriales</taxon>
        <taxon>Crocinitomicaceae</taxon>
        <taxon>Lishizhenia</taxon>
    </lineage>
</organism>
<dbReference type="InterPro" id="IPR012816">
    <property type="entry name" value="NADAR"/>
</dbReference>
<dbReference type="AlphaFoldDB" id="A0A1I6Y1S0"/>
<name>A0A1I6Y1S0_9FLAO</name>
<evidence type="ECO:0000313" key="5">
    <source>
        <dbReference type="Proteomes" id="UP000236454"/>
    </source>
</evidence>
<evidence type="ECO:0000256" key="2">
    <source>
        <dbReference type="ARBA" id="ARBA00000751"/>
    </source>
</evidence>
<dbReference type="STRING" id="477690.SAMN05216474_0610"/>
<feature type="domain" description="NADAR" evidence="3">
    <location>
        <begin position="21"/>
        <end position="179"/>
    </location>
</feature>
<dbReference type="InterPro" id="IPR037238">
    <property type="entry name" value="YbiA-like_sf"/>
</dbReference>
<dbReference type="EMBL" id="FPAS01000001">
    <property type="protein sequence ID" value="SFT44565.1"/>
    <property type="molecule type" value="Genomic_DNA"/>
</dbReference>
<dbReference type="RefSeq" id="WP_090246174.1">
    <property type="nucleotide sequence ID" value="NZ_FPAS01000001.1"/>
</dbReference>
<sequence>MKSLNELITAFDEGQKLKFLYFWGHQPSRDGSVSSSCFSQWWKCSFTHENQLFTSTEQWMMYHKSLLFKDEEIAQKIQQSKSPGEAKDLGRQVRGFDIYTWEEKRFDIVVQGNLLKFSQNEDLKTFLLNTPNRVLVEASPVDEIWGIGLTKDSEKAQNPHTWRGLNLLGFALMETRRILNS</sequence>
<dbReference type="Proteomes" id="UP000236454">
    <property type="component" value="Unassembled WGS sequence"/>
</dbReference>
<dbReference type="Gene3D" id="1.10.357.40">
    <property type="entry name" value="YbiA-like"/>
    <property type="match status" value="1"/>
</dbReference>
<evidence type="ECO:0000259" key="3">
    <source>
        <dbReference type="Pfam" id="PF08719"/>
    </source>
</evidence>
<dbReference type="NCBIfam" id="TIGR02464">
    <property type="entry name" value="ribofla_fusion"/>
    <property type="match status" value="1"/>
</dbReference>
<dbReference type="CDD" id="cd15457">
    <property type="entry name" value="NADAR"/>
    <property type="match status" value="1"/>
</dbReference>
<proteinExistence type="predicted"/>
<dbReference type="OrthoDB" id="67297at2"/>
<comment type="catalytic activity">
    <reaction evidence="1">
        <text>5-amino-6-(5-phospho-D-ribosylamino)uracil + H2O = 5,6-diaminouracil + D-ribose 5-phosphate</text>
        <dbReference type="Rhea" id="RHEA:55020"/>
        <dbReference type="ChEBI" id="CHEBI:15377"/>
        <dbReference type="ChEBI" id="CHEBI:46252"/>
        <dbReference type="ChEBI" id="CHEBI:58453"/>
        <dbReference type="ChEBI" id="CHEBI:78346"/>
    </reaction>
</comment>
<gene>
    <name evidence="4" type="ORF">SAMN05216474_0610</name>
</gene>